<evidence type="ECO:0000256" key="4">
    <source>
        <dbReference type="ARBA" id="ARBA00022989"/>
    </source>
</evidence>
<sequence>MKRLYKSNKDIMIAGVCAGIAEYFNVDPTLIRLLWLIFGLTGGTGIFAYIVASIIIPRRPDDWEGGSHPKRHFTESDHEDDDIDIDDGD</sequence>
<dbReference type="Pfam" id="PF04024">
    <property type="entry name" value="PspC"/>
    <property type="match status" value="1"/>
</dbReference>
<feature type="domain" description="Phage shock protein PspC N-terminal" evidence="8">
    <location>
        <begin position="2"/>
        <end position="58"/>
    </location>
</feature>
<keyword evidence="10" id="KW-1185">Reference proteome</keyword>
<accession>A0A6A8MG99</accession>
<feature type="compositionally biased region" description="Acidic residues" evidence="6">
    <location>
        <begin position="77"/>
        <end position="89"/>
    </location>
</feature>
<dbReference type="OrthoDB" id="9815286at2"/>
<comment type="caution">
    <text evidence="9">The sequence shown here is derived from an EMBL/GenBank/DDBJ whole genome shotgun (WGS) entry which is preliminary data.</text>
</comment>
<evidence type="ECO:0000256" key="7">
    <source>
        <dbReference type="SAM" id="Phobius"/>
    </source>
</evidence>
<dbReference type="Proteomes" id="UP000438120">
    <property type="component" value="Unassembled WGS sequence"/>
</dbReference>
<feature type="region of interest" description="Disordered" evidence="6">
    <location>
        <begin position="60"/>
        <end position="89"/>
    </location>
</feature>
<keyword evidence="3 7" id="KW-0812">Transmembrane</keyword>
<evidence type="ECO:0000313" key="10">
    <source>
        <dbReference type="Proteomes" id="UP000438120"/>
    </source>
</evidence>
<dbReference type="InterPro" id="IPR007168">
    <property type="entry name" value="Phageshock_PspC_N"/>
</dbReference>
<keyword evidence="4 7" id="KW-1133">Transmembrane helix</keyword>
<evidence type="ECO:0000259" key="8">
    <source>
        <dbReference type="Pfam" id="PF04024"/>
    </source>
</evidence>
<name>A0A6A8MG99_9LACO</name>
<evidence type="ECO:0000256" key="3">
    <source>
        <dbReference type="ARBA" id="ARBA00022692"/>
    </source>
</evidence>
<organism evidence="9 10">
    <name type="scientific">Lactobacillus porci</name>
    <dbReference type="NCBI Taxonomy" id="2012477"/>
    <lineage>
        <taxon>Bacteria</taxon>
        <taxon>Bacillati</taxon>
        <taxon>Bacillota</taxon>
        <taxon>Bacilli</taxon>
        <taxon>Lactobacillales</taxon>
        <taxon>Lactobacillaceae</taxon>
        <taxon>Lactobacillus</taxon>
    </lineage>
</organism>
<evidence type="ECO:0000256" key="1">
    <source>
        <dbReference type="ARBA" id="ARBA00004162"/>
    </source>
</evidence>
<protein>
    <submittedName>
        <fullName evidence="9">PspC domain-containing protein</fullName>
    </submittedName>
</protein>
<keyword evidence="5 7" id="KW-0472">Membrane</keyword>
<dbReference type="PANTHER" id="PTHR33885:SF3">
    <property type="entry name" value="PHAGE SHOCK PROTEIN C"/>
    <property type="match status" value="1"/>
</dbReference>
<evidence type="ECO:0000256" key="6">
    <source>
        <dbReference type="SAM" id="MobiDB-lite"/>
    </source>
</evidence>
<dbReference type="RefSeq" id="WP_154549420.1">
    <property type="nucleotide sequence ID" value="NZ_JBKZBY010000005.1"/>
</dbReference>
<dbReference type="InterPro" id="IPR052027">
    <property type="entry name" value="PspC"/>
</dbReference>
<feature type="transmembrane region" description="Helical" evidence="7">
    <location>
        <begin position="33"/>
        <end position="56"/>
    </location>
</feature>
<reference evidence="9 10" key="1">
    <citation type="submission" date="2019-08" db="EMBL/GenBank/DDBJ databases">
        <title>In-depth cultivation of the pig gut microbiome towards novel bacterial diversity and tailored functional studies.</title>
        <authorList>
            <person name="Wylensek D."/>
            <person name="Hitch T.C.A."/>
            <person name="Clavel T."/>
        </authorList>
    </citation>
    <scope>NUCLEOTIDE SEQUENCE [LARGE SCALE GENOMIC DNA]</scope>
    <source>
        <strain evidence="9 10">Bifido-178-WT-2B</strain>
    </source>
</reference>
<gene>
    <name evidence="9" type="ORF">FYJ62_09355</name>
</gene>
<evidence type="ECO:0000256" key="2">
    <source>
        <dbReference type="ARBA" id="ARBA00022475"/>
    </source>
</evidence>
<feature type="compositionally biased region" description="Basic and acidic residues" evidence="6">
    <location>
        <begin position="60"/>
        <end position="76"/>
    </location>
</feature>
<dbReference type="PANTHER" id="PTHR33885">
    <property type="entry name" value="PHAGE SHOCK PROTEIN C"/>
    <property type="match status" value="1"/>
</dbReference>
<comment type="subcellular location">
    <subcellularLocation>
        <location evidence="1">Cell membrane</location>
        <topology evidence="1">Single-pass membrane protein</topology>
    </subcellularLocation>
</comment>
<dbReference type="AlphaFoldDB" id="A0A6A8MG99"/>
<evidence type="ECO:0000256" key="5">
    <source>
        <dbReference type="ARBA" id="ARBA00023136"/>
    </source>
</evidence>
<evidence type="ECO:0000313" key="9">
    <source>
        <dbReference type="EMBL" id="MST87808.1"/>
    </source>
</evidence>
<proteinExistence type="predicted"/>
<dbReference type="EMBL" id="VUMX01000036">
    <property type="protein sequence ID" value="MST87808.1"/>
    <property type="molecule type" value="Genomic_DNA"/>
</dbReference>
<dbReference type="GO" id="GO:0005886">
    <property type="term" value="C:plasma membrane"/>
    <property type="evidence" value="ECO:0007669"/>
    <property type="project" value="UniProtKB-SubCell"/>
</dbReference>
<keyword evidence="2" id="KW-1003">Cell membrane</keyword>